<keyword evidence="9 15" id="KW-0249">Electron transport</keyword>
<feature type="transmembrane region" description="Helical" evidence="15">
    <location>
        <begin position="54"/>
        <end position="74"/>
    </location>
</feature>
<dbReference type="InterPro" id="IPR001457">
    <property type="entry name" value="NADH_UbQ/plastoQ_OxRdtase_su6"/>
</dbReference>
<keyword evidence="11 15" id="KW-0520">NAD</keyword>
<feature type="transmembrane region" description="Helical" evidence="15">
    <location>
        <begin position="6"/>
        <end position="25"/>
    </location>
</feature>
<evidence type="ECO:0000256" key="8">
    <source>
        <dbReference type="ARBA" id="ARBA00022967"/>
    </source>
</evidence>
<evidence type="ECO:0000256" key="14">
    <source>
        <dbReference type="ARBA" id="ARBA00049551"/>
    </source>
</evidence>
<dbReference type="PANTHER" id="PTHR11435:SF1">
    <property type="entry name" value="NADH-UBIQUINONE OXIDOREDUCTASE CHAIN 6"/>
    <property type="match status" value="1"/>
</dbReference>
<dbReference type="Pfam" id="PF00499">
    <property type="entry name" value="Oxidored_q3"/>
    <property type="match status" value="1"/>
</dbReference>
<evidence type="ECO:0000256" key="2">
    <source>
        <dbReference type="ARBA" id="ARBA00005698"/>
    </source>
</evidence>
<keyword evidence="13 15" id="KW-0472">Membrane</keyword>
<comment type="subcellular location">
    <subcellularLocation>
        <location evidence="1 15">Mitochondrion membrane</location>
        <topology evidence="1 15">Multi-pass membrane protein</topology>
    </subcellularLocation>
</comment>
<comment type="function">
    <text evidence="15">Core subunit of the mitochondrial membrane respiratory chain NADH dehydrogenase (Complex I) which catalyzes electron transfer from NADH through the respiratory chain, using ubiquinone as an electron acceptor. Essential for the catalytic activity and assembly of complex I.</text>
</comment>
<geneLocation type="mitochondrion" evidence="16"/>
<name>A0A343S8U6_9EUCA</name>
<comment type="similarity">
    <text evidence="2 15">Belongs to the complex I subunit 6 family.</text>
</comment>
<proteinExistence type="inferred from homology"/>
<evidence type="ECO:0000256" key="7">
    <source>
        <dbReference type="ARBA" id="ARBA00022692"/>
    </source>
</evidence>
<evidence type="ECO:0000256" key="12">
    <source>
        <dbReference type="ARBA" id="ARBA00023128"/>
    </source>
</evidence>
<keyword evidence="15" id="KW-0830">Ubiquinone</keyword>
<reference evidence="16" key="1">
    <citation type="journal article" date="2018" name="Mol. Phylogenet. Evol.">
        <title>ORDER within the chaos: Insights into phylogenetic relationships within the Anomura (Crustacea: Decapoda) from mitochondrial sequences and gene order rearrangements.</title>
        <authorList>
            <person name="Tan M.H."/>
            <person name="Gan H.M."/>
            <person name="Lee Y.P."/>
            <person name="Linton S."/>
            <person name="Grandjean F."/>
            <person name="Bartholomei-Santos M.L."/>
            <person name="Miller A.D."/>
            <person name="Austin C.M."/>
        </authorList>
    </citation>
    <scope>NUCLEOTIDE SEQUENCE</scope>
</reference>
<accession>A0A343S8U6</accession>
<evidence type="ECO:0000256" key="10">
    <source>
        <dbReference type="ARBA" id="ARBA00022989"/>
    </source>
</evidence>
<protein>
    <recommendedName>
        <fullName evidence="4 15">NADH-ubiquinone oxidoreductase chain 6</fullName>
        <ecNumber evidence="3 15">7.1.1.2</ecNumber>
    </recommendedName>
</protein>
<evidence type="ECO:0000256" key="13">
    <source>
        <dbReference type="ARBA" id="ARBA00023136"/>
    </source>
</evidence>
<feature type="transmembrane region" description="Helical" evidence="15">
    <location>
        <begin position="86"/>
        <end position="106"/>
    </location>
</feature>
<dbReference type="InterPro" id="IPR050269">
    <property type="entry name" value="ComplexI_Subunit6"/>
</dbReference>
<feature type="transmembrane region" description="Helical" evidence="15">
    <location>
        <begin position="146"/>
        <end position="165"/>
    </location>
</feature>
<comment type="catalytic activity">
    <reaction evidence="14 15">
        <text>a ubiquinone + NADH + 5 H(+)(in) = a ubiquinol + NAD(+) + 4 H(+)(out)</text>
        <dbReference type="Rhea" id="RHEA:29091"/>
        <dbReference type="Rhea" id="RHEA-COMP:9565"/>
        <dbReference type="Rhea" id="RHEA-COMP:9566"/>
        <dbReference type="ChEBI" id="CHEBI:15378"/>
        <dbReference type="ChEBI" id="CHEBI:16389"/>
        <dbReference type="ChEBI" id="CHEBI:17976"/>
        <dbReference type="ChEBI" id="CHEBI:57540"/>
        <dbReference type="ChEBI" id="CHEBI:57945"/>
        <dbReference type="EC" id="7.1.1.2"/>
    </reaction>
</comment>
<dbReference type="EC" id="7.1.1.2" evidence="3 15"/>
<evidence type="ECO:0000256" key="3">
    <source>
        <dbReference type="ARBA" id="ARBA00012944"/>
    </source>
</evidence>
<evidence type="ECO:0000256" key="15">
    <source>
        <dbReference type="RuleBase" id="RU004430"/>
    </source>
</evidence>
<keyword evidence="8 15" id="KW-1278">Translocase</keyword>
<sequence>MIYLKILFFTLPLIMFLSLLFLRMLHPLSMGLLLLMQTILVSITSGLINKSFWFSYILFLIFLGAMLVLFIYVASLASNEQFNFKIQTSIIISVASFCLMMIFIFLDSLSISNKIFIPFSSSTTLMKTEITSSLTSSIYNLPSSSFTLFIIMYLLLTLLVVVKVMKVFSSPLRTSN</sequence>
<dbReference type="EMBL" id="MF457407">
    <property type="protein sequence ID" value="AUN45071.1"/>
    <property type="molecule type" value="Genomic_DNA"/>
</dbReference>
<evidence type="ECO:0000256" key="1">
    <source>
        <dbReference type="ARBA" id="ARBA00004225"/>
    </source>
</evidence>
<evidence type="ECO:0000256" key="5">
    <source>
        <dbReference type="ARBA" id="ARBA00022448"/>
    </source>
</evidence>
<dbReference type="PANTHER" id="PTHR11435">
    <property type="entry name" value="NADH UBIQUINONE OXIDOREDUCTASE SUBUNIT ND6"/>
    <property type="match status" value="1"/>
</dbReference>
<keyword evidence="7 15" id="KW-0812">Transmembrane</keyword>
<keyword evidence="10 15" id="KW-1133">Transmembrane helix</keyword>
<evidence type="ECO:0000256" key="4">
    <source>
        <dbReference type="ARBA" id="ARBA00021095"/>
    </source>
</evidence>
<organism evidence="16">
    <name type="scientific">Aegla aff. longirostri MHT-2018</name>
    <dbReference type="NCBI Taxonomy" id="2070338"/>
    <lineage>
        <taxon>Eukaryota</taxon>
        <taxon>Metazoa</taxon>
        <taxon>Ecdysozoa</taxon>
        <taxon>Arthropoda</taxon>
        <taxon>Crustacea</taxon>
        <taxon>Multicrustacea</taxon>
        <taxon>Malacostraca</taxon>
        <taxon>Eumalacostraca</taxon>
        <taxon>Eucarida</taxon>
        <taxon>Decapoda</taxon>
        <taxon>Pleocyemata</taxon>
        <taxon>Anomura</taxon>
        <taxon>Galatheoidea</taxon>
        <taxon>Aeglidae</taxon>
        <taxon>Aegla</taxon>
    </lineage>
</organism>
<keyword evidence="12 15" id="KW-0496">Mitochondrion</keyword>
<evidence type="ECO:0000256" key="11">
    <source>
        <dbReference type="ARBA" id="ARBA00023027"/>
    </source>
</evidence>
<keyword evidence="6 15" id="KW-0679">Respiratory chain</keyword>
<dbReference type="AlphaFoldDB" id="A0A343S8U6"/>
<evidence type="ECO:0000313" key="16">
    <source>
        <dbReference type="EMBL" id="AUN45071.1"/>
    </source>
</evidence>
<keyword evidence="5 15" id="KW-0813">Transport</keyword>
<evidence type="ECO:0000256" key="6">
    <source>
        <dbReference type="ARBA" id="ARBA00022660"/>
    </source>
</evidence>
<evidence type="ECO:0000256" key="9">
    <source>
        <dbReference type="ARBA" id="ARBA00022982"/>
    </source>
</evidence>
<gene>
    <name evidence="16" type="primary">nad6</name>
</gene>
<dbReference type="GO" id="GO:0008137">
    <property type="term" value="F:NADH dehydrogenase (ubiquinone) activity"/>
    <property type="evidence" value="ECO:0007669"/>
    <property type="project" value="UniProtKB-EC"/>
</dbReference>
<dbReference type="GO" id="GO:0031966">
    <property type="term" value="C:mitochondrial membrane"/>
    <property type="evidence" value="ECO:0007669"/>
    <property type="project" value="UniProtKB-SubCell"/>
</dbReference>